<dbReference type="GO" id="GO:0006952">
    <property type="term" value="P:defense response"/>
    <property type="evidence" value="ECO:0007669"/>
    <property type="project" value="InterPro"/>
</dbReference>
<feature type="signal peptide" evidence="10">
    <location>
        <begin position="1"/>
        <end position="22"/>
    </location>
</feature>
<keyword evidence="8" id="KW-0872">Ion channel impairing toxin</keyword>
<evidence type="ECO:0000256" key="9">
    <source>
        <dbReference type="ARBA" id="ARBA00023157"/>
    </source>
</evidence>
<evidence type="ECO:0000256" key="6">
    <source>
        <dbReference type="ARBA" id="ARBA00022831"/>
    </source>
</evidence>
<keyword evidence="5" id="KW-0800">Toxin</keyword>
<dbReference type="PROSITE" id="PS60016">
    <property type="entry name" value="OMEGA_ACTX_1"/>
    <property type="match status" value="1"/>
</dbReference>
<dbReference type="InterPro" id="IPR018071">
    <property type="entry name" value="Omega-atracotox_CS"/>
</dbReference>
<evidence type="ECO:0000256" key="5">
    <source>
        <dbReference type="ARBA" id="ARBA00022656"/>
    </source>
</evidence>
<keyword evidence="10" id="KW-0732">Signal</keyword>
<keyword evidence="9" id="KW-1015">Disulfide bond</keyword>
<dbReference type="EMBL" id="HAHJ01000661">
    <property type="protein sequence ID" value="SNX37338.1"/>
    <property type="molecule type" value="Transcribed_RNA"/>
</dbReference>
<keyword evidence="4" id="KW-1218">Voltage-gated calcium channel impairing toxin</keyword>
<keyword evidence="7" id="KW-0960">Knottin</keyword>
<feature type="chain" id="PRO_5020352223" evidence="10">
    <location>
        <begin position="23"/>
        <end position="95"/>
    </location>
</feature>
<evidence type="ECO:0000256" key="10">
    <source>
        <dbReference type="SAM" id="SignalP"/>
    </source>
</evidence>
<keyword evidence="3" id="KW-0964">Secreted</keyword>
<evidence type="ECO:0000256" key="4">
    <source>
        <dbReference type="ARBA" id="ARBA00022569"/>
    </source>
</evidence>
<dbReference type="GO" id="GO:0005576">
    <property type="term" value="C:extracellular region"/>
    <property type="evidence" value="ECO:0007669"/>
    <property type="project" value="UniProtKB-SubCell"/>
</dbReference>
<organism evidence="11">
    <name type="scientific">Hadronyche cerberea</name>
    <name type="common">Southern tree funnel-web spider</name>
    <dbReference type="NCBI Taxonomy" id="1107879"/>
    <lineage>
        <taxon>Eukaryota</taxon>
        <taxon>Metazoa</taxon>
        <taxon>Ecdysozoa</taxon>
        <taxon>Arthropoda</taxon>
        <taxon>Chelicerata</taxon>
        <taxon>Arachnida</taxon>
        <taxon>Araneae</taxon>
        <taxon>Mygalomorphae</taxon>
        <taxon>Avicularoidea</taxon>
        <taxon>Hexathelidae</taxon>
        <taxon>Hadronyche</taxon>
    </lineage>
</organism>
<dbReference type="InterPro" id="IPR009415">
    <property type="entry name" value="Omega-atracotox"/>
</dbReference>
<keyword evidence="6" id="KW-0108">Calcium channel impairing toxin</keyword>
<comment type="similarity">
    <text evidence="2">Belongs to the neurotoxin 08 (Shiva) family. 01 (omega toxin) subfamily.</text>
</comment>
<dbReference type="Pfam" id="PF06357">
    <property type="entry name" value="Omega-toxin"/>
    <property type="match status" value="1"/>
</dbReference>
<dbReference type="AlphaFoldDB" id="A0A4Q8KBW9"/>
<sequence length="95" mass="9946">MNTATGVIALLVLATVIGCIEAEDTRPDLPGGFESYEGGAAKRIFRRSAVCIPSGQPCPYSKYCCSGSCTYKTNENGWSLTCARVTGSCSGPEAQ</sequence>
<comment type="subcellular location">
    <subcellularLocation>
        <location evidence="1">Secreted</location>
    </subcellularLocation>
</comment>
<evidence type="ECO:0000256" key="8">
    <source>
        <dbReference type="ARBA" id="ARBA00022872"/>
    </source>
</evidence>
<dbReference type="GO" id="GO:0019855">
    <property type="term" value="F:calcium channel inhibitor activity"/>
    <property type="evidence" value="ECO:0007669"/>
    <property type="project" value="InterPro"/>
</dbReference>
<protein>
    <submittedName>
        <fullName evidence="11">Omega-Hexatoxin-Hc1f_1</fullName>
    </submittedName>
</protein>
<evidence type="ECO:0000256" key="2">
    <source>
        <dbReference type="ARBA" id="ARBA00010496"/>
    </source>
</evidence>
<reference evidence="11" key="2">
    <citation type="submission" date="2019-05" db="EMBL/GenBank/DDBJ databases">
        <title>Unravelling the molecular evolution of spider venoms.</title>
        <authorList>
            <person name="Pineda S."/>
        </authorList>
    </citation>
    <scope>NUCLEOTIDE SEQUENCE</scope>
</reference>
<accession>A0A4Q8KBW9</accession>
<dbReference type="SUPFAM" id="SSF57059">
    <property type="entry name" value="omega toxin-like"/>
    <property type="match status" value="1"/>
</dbReference>
<name>A0A4Q8KBW9_HADCE</name>
<reference evidence="11" key="1">
    <citation type="submission" date="2017-05" db="EMBL/GenBank/DDBJ databases">
        <authorList>
            <person name="QRISCLOUD D."/>
        </authorList>
    </citation>
    <scope>NUCLEOTIDE SEQUENCE</scope>
</reference>
<proteinExistence type="inferred from homology"/>
<evidence type="ECO:0000256" key="7">
    <source>
        <dbReference type="ARBA" id="ARBA00022854"/>
    </source>
</evidence>
<evidence type="ECO:0000313" key="11">
    <source>
        <dbReference type="EMBL" id="SNX37338.1"/>
    </source>
</evidence>
<dbReference type="GO" id="GO:0090729">
    <property type="term" value="F:toxin activity"/>
    <property type="evidence" value="ECO:0007669"/>
    <property type="project" value="UniProtKB-KW"/>
</dbReference>
<evidence type="ECO:0000256" key="3">
    <source>
        <dbReference type="ARBA" id="ARBA00022525"/>
    </source>
</evidence>
<evidence type="ECO:0000256" key="1">
    <source>
        <dbReference type="ARBA" id="ARBA00004613"/>
    </source>
</evidence>